<dbReference type="EMBL" id="JBOK01000001">
    <property type="protein sequence ID" value="EXU81884.1"/>
    <property type="molecule type" value="Genomic_DNA"/>
</dbReference>
<dbReference type="AlphaFoldDB" id="A0A014MV13"/>
<dbReference type="RefSeq" id="WP_051519286.1">
    <property type="nucleotide sequence ID" value="NZ_JBOK01000001.1"/>
</dbReference>
<dbReference type="Proteomes" id="UP000020766">
    <property type="component" value="Unassembled WGS sequence"/>
</dbReference>
<comment type="caution">
    <text evidence="2">The sequence shown here is derived from an EMBL/GenBank/DDBJ whole genome shotgun (WGS) entry which is preliminary data.</text>
</comment>
<gene>
    <name evidence="2" type="ORF">AX13_01125</name>
</gene>
<dbReference type="Gene3D" id="3.40.50.410">
    <property type="entry name" value="von Willebrand factor, type A domain"/>
    <property type="match status" value="1"/>
</dbReference>
<protein>
    <submittedName>
        <fullName evidence="2">Magnesium chelatase</fullName>
    </submittedName>
</protein>
<accession>A0A014MV13</accession>
<reference evidence="2 3" key="1">
    <citation type="submission" date="2014-01" db="EMBL/GenBank/DDBJ databases">
        <title>Interspecies Systems Biology Uncovers Metabolites Affecting C. elegans Gene Expression and Life History Traits.</title>
        <authorList>
            <person name="Watson E."/>
            <person name="Macneil L.T."/>
            <person name="Ritter A.D."/>
            <person name="Yilmaz L.S."/>
            <person name="Rosebrock A.P."/>
            <person name="Caudy A.A."/>
            <person name="Walhout A.J."/>
        </authorList>
    </citation>
    <scope>NUCLEOTIDE SEQUENCE [LARGE SCALE GENOMIC DNA]</scope>
    <source>
        <strain evidence="2 3">DA1877</strain>
    </source>
</reference>
<feature type="domain" description="VWFA" evidence="1">
    <location>
        <begin position="55"/>
        <end position="157"/>
    </location>
</feature>
<dbReference type="PATRIC" id="fig|1457173.3.peg.228"/>
<evidence type="ECO:0000259" key="1">
    <source>
        <dbReference type="Pfam" id="PF13519"/>
    </source>
</evidence>
<evidence type="ECO:0000313" key="3">
    <source>
        <dbReference type="Proteomes" id="UP000020766"/>
    </source>
</evidence>
<proteinExistence type="predicted"/>
<keyword evidence="3" id="KW-1185">Reference proteome</keyword>
<dbReference type="STRING" id="225991.MA05_09445"/>
<dbReference type="Pfam" id="PF13519">
    <property type="entry name" value="VWA_2"/>
    <property type="match status" value="1"/>
</dbReference>
<evidence type="ECO:0000313" key="2">
    <source>
        <dbReference type="EMBL" id="EXU81884.1"/>
    </source>
</evidence>
<dbReference type="SUPFAM" id="SSF53300">
    <property type="entry name" value="vWA-like"/>
    <property type="match status" value="1"/>
</dbReference>
<dbReference type="InterPro" id="IPR002035">
    <property type="entry name" value="VWF_A"/>
</dbReference>
<organism evidence="2 3">
    <name type="scientific">Comamonas aquatica DA1877</name>
    <dbReference type="NCBI Taxonomy" id="1457173"/>
    <lineage>
        <taxon>Bacteria</taxon>
        <taxon>Pseudomonadati</taxon>
        <taxon>Pseudomonadota</taxon>
        <taxon>Betaproteobacteria</taxon>
        <taxon>Burkholderiales</taxon>
        <taxon>Comamonadaceae</taxon>
        <taxon>Comamonas</taxon>
    </lineage>
</organism>
<name>A0A014MV13_9BURK</name>
<dbReference type="InterPro" id="IPR036465">
    <property type="entry name" value="vWFA_dom_sf"/>
</dbReference>
<sequence length="210" mass="22655">MAGRDSNTARKGRSLGPPSRQLDWIATLAAKGTGALQPQHLHFRRQPQGRKTLHLVLLDQSASMLRGQKLAWAKGCVLALSTLFYRRRDAMAVLGFAGEQAQWLQKPGKAGLFNEHWIAPLRGGGATPIQSAIDAVQDTVRRAPAGTQVAVWLLTDGRFDPLPQRPGGVDDCYIIDFEDGAVALGRCHRLAEMWGGTCVPAAQWGAPTAG</sequence>